<dbReference type="PANTHER" id="PTHR43420">
    <property type="entry name" value="ACETYLTRANSFERASE"/>
    <property type="match status" value="1"/>
</dbReference>
<evidence type="ECO:0000259" key="6">
    <source>
        <dbReference type="PROSITE" id="PS51186"/>
    </source>
</evidence>
<evidence type="ECO:0000256" key="5">
    <source>
        <dbReference type="RuleBase" id="RU363094"/>
    </source>
</evidence>
<dbReference type="PROSITE" id="PS51186">
    <property type="entry name" value="GNAT"/>
    <property type="match status" value="1"/>
</dbReference>
<keyword evidence="2 5" id="KW-0963">Cytoplasm</keyword>
<evidence type="ECO:0000256" key="3">
    <source>
        <dbReference type="ARBA" id="ARBA00022679"/>
    </source>
</evidence>
<dbReference type="PANTHER" id="PTHR43420:SF44">
    <property type="entry name" value="ACETYLTRANSFERASE YPEA"/>
    <property type="match status" value="1"/>
</dbReference>
<dbReference type="InterPro" id="IPR016181">
    <property type="entry name" value="Acyl_CoA_acyltransferase"/>
</dbReference>
<dbReference type="RefSeq" id="WP_344030420.1">
    <property type="nucleotide sequence ID" value="NZ_BAAAOB010000001.1"/>
</dbReference>
<dbReference type="InterPro" id="IPR006464">
    <property type="entry name" value="AcTrfase_RimI/Ard1"/>
</dbReference>
<evidence type="ECO:0000256" key="4">
    <source>
        <dbReference type="ARBA" id="ARBA00023315"/>
    </source>
</evidence>
<evidence type="ECO:0000256" key="2">
    <source>
        <dbReference type="ARBA" id="ARBA00022490"/>
    </source>
</evidence>
<dbReference type="EMBL" id="BAAAOB010000001">
    <property type="protein sequence ID" value="GAA1784354.1"/>
    <property type="molecule type" value="Genomic_DNA"/>
</dbReference>
<dbReference type="Pfam" id="PF00583">
    <property type="entry name" value="Acetyltransf_1"/>
    <property type="match status" value="1"/>
</dbReference>
<keyword evidence="4" id="KW-0012">Acyltransferase</keyword>
<comment type="function">
    <text evidence="5">Acetylates the N-terminal alanine of ribosomal protein bS18.</text>
</comment>
<evidence type="ECO:0000313" key="7">
    <source>
        <dbReference type="EMBL" id="GAA1784354.1"/>
    </source>
</evidence>
<dbReference type="SUPFAM" id="SSF55729">
    <property type="entry name" value="Acyl-CoA N-acyltransferases (Nat)"/>
    <property type="match status" value="1"/>
</dbReference>
<evidence type="ECO:0000256" key="1">
    <source>
        <dbReference type="ARBA" id="ARBA00005395"/>
    </source>
</evidence>
<accession>A0ABP4XNF8</accession>
<keyword evidence="7" id="KW-0687">Ribonucleoprotein</keyword>
<keyword evidence="3" id="KW-0808">Transferase</keyword>
<dbReference type="EC" id="2.3.1.266" evidence="5"/>
<dbReference type="InterPro" id="IPR050680">
    <property type="entry name" value="YpeA/RimI_acetyltransf"/>
</dbReference>
<comment type="catalytic activity">
    <reaction evidence="5">
        <text>N-terminal L-alanyl-[ribosomal protein bS18] + acetyl-CoA = N-terminal N(alpha)-acetyl-L-alanyl-[ribosomal protein bS18] + CoA + H(+)</text>
        <dbReference type="Rhea" id="RHEA:43756"/>
        <dbReference type="Rhea" id="RHEA-COMP:10676"/>
        <dbReference type="Rhea" id="RHEA-COMP:10677"/>
        <dbReference type="ChEBI" id="CHEBI:15378"/>
        <dbReference type="ChEBI" id="CHEBI:57287"/>
        <dbReference type="ChEBI" id="CHEBI:57288"/>
        <dbReference type="ChEBI" id="CHEBI:64718"/>
        <dbReference type="ChEBI" id="CHEBI:83683"/>
        <dbReference type="EC" id="2.3.1.266"/>
    </reaction>
</comment>
<feature type="domain" description="N-acetyltransferase" evidence="6">
    <location>
        <begin position="1"/>
        <end position="148"/>
    </location>
</feature>
<name>A0ABP4XNF8_9MICO</name>
<keyword evidence="8" id="KW-1185">Reference proteome</keyword>
<dbReference type="Gene3D" id="3.40.630.30">
    <property type="match status" value="1"/>
</dbReference>
<dbReference type="InterPro" id="IPR000182">
    <property type="entry name" value="GNAT_dom"/>
</dbReference>
<dbReference type="NCBIfam" id="TIGR01575">
    <property type="entry name" value="rimI"/>
    <property type="match status" value="1"/>
</dbReference>
<comment type="subcellular location">
    <subcellularLocation>
        <location evidence="5">Cytoplasm</location>
    </subcellularLocation>
</comment>
<dbReference type="GO" id="GO:0005840">
    <property type="term" value="C:ribosome"/>
    <property type="evidence" value="ECO:0007669"/>
    <property type="project" value="UniProtKB-KW"/>
</dbReference>
<organism evidence="7 8">
    <name type="scientific">Leucobacter iarius</name>
    <dbReference type="NCBI Taxonomy" id="333963"/>
    <lineage>
        <taxon>Bacteria</taxon>
        <taxon>Bacillati</taxon>
        <taxon>Actinomycetota</taxon>
        <taxon>Actinomycetes</taxon>
        <taxon>Micrococcales</taxon>
        <taxon>Microbacteriaceae</taxon>
        <taxon>Leucobacter</taxon>
    </lineage>
</organism>
<comment type="caution">
    <text evidence="7">The sequence shown here is derived from an EMBL/GenBank/DDBJ whole genome shotgun (WGS) entry which is preliminary data.</text>
</comment>
<dbReference type="Proteomes" id="UP001500851">
    <property type="component" value="Unassembled WGS sequence"/>
</dbReference>
<protein>
    <recommendedName>
        <fullName evidence="5">[Ribosomal protein bS18]-alanine N-acetyltransferase</fullName>
        <ecNumber evidence="5">2.3.1.266</ecNumber>
    </recommendedName>
</protein>
<keyword evidence="7" id="KW-0689">Ribosomal protein</keyword>
<sequence>MILRPTTEADLDAIWRIEADVFAGEAWSREMMREELTADHRHYIALVDPATDAIRGYAGLLTVGSEGDIQTIAVVPEARGGGHGRALMRELLAEAVRRGVREVFLEVRADNPVAQRLYADLGFAEIGVRPKYYQPEGVDAIVMRLELSEGARG</sequence>
<comment type="similarity">
    <text evidence="1 5">Belongs to the acetyltransferase family. RimI subfamily.</text>
</comment>
<reference evidence="8" key="1">
    <citation type="journal article" date="2019" name="Int. J. Syst. Evol. Microbiol.">
        <title>The Global Catalogue of Microorganisms (GCM) 10K type strain sequencing project: providing services to taxonomists for standard genome sequencing and annotation.</title>
        <authorList>
            <consortium name="The Broad Institute Genomics Platform"/>
            <consortium name="The Broad Institute Genome Sequencing Center for Infectious Disease"/>
            <person name="Wu L."/>
            <person name="Ma J."/>
        </authorList>
    </citation>
    <scope>NUCLEOTIDE SEQUENCE [LARGE SCALE GENOMIC DNA]</scope>
    <source>
        <strain evidence="8">JCM 14736</strain>
    </source>
</reference>
<evidence type="ECO:0000313" key="8">
    <source>
        <dbReference type="Proteomes" id="UP001500851"/>
    </source>
</evidence>
<gene>
    <name evidence="7" type="primary">rimI</name>
    <name evidence="7" type="ORF">GCM10009768_11530</name>
</gene>
<proteinExistence type="inferred from homology"/>
<dbReference type="CDD" id="cd04301">
    <property type="entry name" value="NAT_SF"/>
    <property type="match status" value="1"/>
</dbReference>